<dbReference type="InterPro" id="IPR051266">
    <property type="entry name" value="CLCR"/>
</dbReference>
<dbReference type="EMBL" id="JAUUTY010000003">
    <property type="protein sequence ID" value="KAK1670079.1"/>
    <property type="molecule type" value="Genomic_DNA"/>
</dbReference>
<proteinExistence type="predicted"/>
<reference evidence="3" key="1">
    <citation type="submission" date="2023-07" db="EMBL/GenBank/DDBJ databases">
        <title>A chromosome-level genome assembly of Lolium multiflorum.</title>
        <authorList>
            <person name="Chen Y."/>
            <person name="Copetti D."/>
            <person name="Kolliker R."/>
            <person name="Studer B."/>
        </authorList>
    </citation>
    <scope>NUCLEOTIDE SEQUENCE</scope>
    <source>
        <strain evidence="3">02402/16</strain>
        <tissue evidence="3">Leaf</tissue>
    </source>
</reference>
<dbReference type="PANTHER" id="PTHR10579:SF57">
    <property type="entry name" value="OS11G0687100 PROTEIN"/>
    <property type="match status" value="1"/>
</dbReference>
<keyword evidence="4" id="KW-1185">Reference proteome</keyword>
<dbReference type="Proteomes" id="UP001231189">
    <property type="component" value="Unassembled WGS sequence"/>
</dbReference>
<dbReference type="InterPro" id="IPR002035">
    <property type="entry name" value="VWF_A"/>
</dbReference>
<gene>
    <name evidence="3" type="ORF">QYE76_058238</name>
</gene>
<dbReference type="Gene3D" id="3.40.50.410">
    <property type="entry name" value="von Willebrand factor, type A domain"/>
    <property type="match status" value="1"/>
</dbReference>
<protein>
    <recommendedName>
        <fullName evidence="2">VWFA domain-containing protein</fullName>
    </recommendedName>
</protein>
<dbReference type="PROSITE" id="PS50234">
    <property type="entry name" value="VWFA"/>
    <property type="match status" value="1"/>
</dbReference>
<feature type="domain" description="VWFA" evidence="2">
    <location>
        <begin position="35"/>
        <end position="197"/>
    </location>
</feature>
<dbReference type="AlphaFoldDB" id="A0AAD8T683"/>
<sequence>MASSESIPWAESRNEFPVLVRVRAPLERTHRHSVDLVAVLDTSGSMGWYGRLDSVKEAMGFVIDNLGNDDRLSIVPFRHTQNDHLRCPLSEMSQENRTKLKTIVNSLQAKGGDDLESANEAAKILGDRTPDDISSRIGRIIYLSDGTYDSGSYRQSISADKQVGTIEINDLYAGEKKNFIVFLSIPEGKDKLITISGLYRNVKISKNDAIQFGKREVVVKRPKASTPSSEVVRPEVAAELVRGKLVKVVSSMATEPQLNNSNLQSLWDGIRNSENGLEAPEKIISNLDKVLLLMLYVRIPDTNPPGMIIVKVNKDDTTSPTDASRHPGWPKMEKSLEVTMLRSMEDFGIASVFHGTSLEEVRDATNKYLYLAIVHASILGSRFRSEDVGTISMLEEKVKSLEAQKNALLVKIEALAKEKEEMALSAQNCPAVKESDEALQRANTRIVELEKQLRDKKAFAENVMSELNNAEDHLKTCGQRVDMLEAKVREMEGVVIIN</sequence>
<dbReference type="SMART" id="SM00327">
    <property type="entry name" value="VWA"/>
    <property type="match status" value="1"/>
</dbReference>
<comment type="caution">
    <text evidence="3">The sequence shown here is derived from an EMBL/GenBank/DDBJ whole genome shotgun (WGS) entry which is preliminary data.</text>
</comment>
<evidence type="ECO:0000313" key="4">
    <source>
        <dbReference type="Proteomes" id="UP001231189"/>
    </source>
</evidence>
<dbReference type="InterPro" id="IPR036465">
    <property type="entry name" value="vWFA_dom_sf"/>
</dbReference>
<dbReference type="PANTHER" id="PTHR10579">
    <property type="entry name" value="CALCIUM-ACTIVATED CHLORIDE CHANNEL REGULATOR"/>
    <property type="match status" value="1"/>
</dbReference>
<evidence type="ECO:0000313" key="3">
    <source>
        <dbReference type="EMBL" id="KAK1670079.1"/>
    </source>
</evidence>
<dbReference type="Pfam" id="PF13519">
    <property type="entry name" value="VWA_2"/>
    <property type="match status" value="1"/>
</dbReference>
<organism evidence="3 4">
    <name type="scientific">Lolium multiflorum</name>
    <name type="common">Italian ryegrass</name>
    <name type="synonym">Lolium perenne subsp. multiflorum</name>
    <dbReference type="NCBI Taxonomy" id="4521"/>
    <lineage>
        <taxon>Eukaryota</taxon>
        <taxon>Viridiplantae</taxon>
        <taxon>Streptophyta</taxon>
        <taxon>Embryophyta</taxon>
        <taxon>Tracheophyta</taxon>
        <taxon>Spermatophyta</taxon>
        <taxon>Magnoliopsida</taxon>
        <taxon>Liliopsida</taxon>
        <taxon>Poales</taxon>
        <taxon>Poaceae</taxon>
        <taxon>BOP clade</taxon>
        <taxon>Pooideae</taxon>
        <taxon>Poodae</taxon>
        <taxon>Poeae</taxon>
        <taxon>Poeae Chloroplast Group 2 (Poeae type)</taxon>
        <taxon>Loliodinae</taxon>
        <taxon>Loliinae</taxon>
        <taxon>Lolium</taxon>
    </lineage>
</organism>
<keyword evidence="1" id="KW-0175">Coiled coil</keyword>
<evidence type="ECO:0000256" key="1">
    <source>
        <dbReference type="SAM" id="Coils"/>
    </source>
</evidence>
<accession>A0AAD8T683</accession>
<feature type="coiled-coil region" evidence="1">
    <location>
        <begin position="391"/>
        <end position="487"/>
    </location>
</feature>
<dbReference type="SUPFAM" id="SSF53300">
    <property type="entry name" value="vWA-like"/>
    <property type="match status" value="1"/>
</dbReference>
<name>A0AAD8T683_LOLMU</name>
<evidence type="ECO:0000259" key="2">
    <source>
        <dbReference type="PROSITE" id="PS50234"/>
    </source>
</evidence>